<dbReference type="EMBL" id="BPWL01000001">
    <property type="protein sequence ID" value="GJJ06604.1"/>
    <property type="molecule type" value="Genomic_DNA"/>
</dbReference>
<comment type="caution">
    <text evidence="2">The sequence shown here is derived from an EMBL/GenBank/DDBJ whole genome shotgun (WGS) entry which is preliminary data.</text>
</comment>
<dbReference type="GO" id="GO:0016747">
    <property type="term" value="F:acyltransferase activity, transferring groups other than amino-acyl groups"/>
    <property type="evidence" value="ECO:0007669"/>
    <property type="project" value="InterPro"/>
</dbReference>
<dbReference type="AlphaFoldDB" id="A0AAV5A000"/>
<dbReference type="PANTHER" id="PTHR42791:SF2">
    <property type="entry name" value="N-ACETYLTRANSFERASE DOMAIN-CONTAINING PROTEIN"/>
    <property type="match status" value="1"/>
</dbReference>
<evidence type="ECO:0000313" key="3">
    <source>
        <dbReference type="Proteomes" id="UP001050691"/>
    </source>
</evidence>
<gene>
    <name evidence="2" type="ORF">Clacol_000797</name>
</gene>
<sequence length="271" mass="30614">MDRSTSATKRPIVVRVSPATRHDVPALARANIRAFENTPHLPIFSPQYVNVFGEELLRIGLPLEMNKLRQTLVGTDIHMKASVSTMNEQGETVDTIVGYASWTHPDGPRKRTIWEWFLSTIFYPIRNLFKPSPIPEGLPQVLEMVTIQKEQIFGKGGKWEGRKHWHSRLLYVDPDWRGLGVASALLQWGFEKARETNSVIYLESRYAVSKLDEFPPLFEYISRDSKGKVDHSSKRGVDGQKPVSDICVNTEFKLLPPAQRASDSAGGMAAR</sequence>
<dbReference type="PANTHER" id="PTHR42791">
    <property type="entry name" value="GNAT FAMILY ACETYLTRANSFERASE"/>
    <property type="match status" value="1"/>
</dbReference>
<dbReference type="Proteomes" id="UP001050691">
    <property type="component" value="Unassembled WGS sequence"/>
</dbReference>
<reference evidence="2" key="1">
    <citation type="submission" date="2021-10" db="EMBL/GenBank/DDBJ databases">
        <title>De novo Genome Assembly of Clathrus columnatus (Basidiomycota, Fungi) Using Illumina and Nanopore Sequence Data.</title>
        <authorList>
            <person name="Ogiso-Tanaka E."/>
            <person name="Itagaki H."/>
            <person name="Hosoya T."/>
            <person name="Hosaka K."/>
        </authorList>
    </citation>
    <scope>NUCLEOTIDE SEQUENCE</scope>
    <source>
        <strain evidence="2">MO-923</strain>
    </source>
</reference>
<feature type="domain" description="N-acetyltransferase" evidence="1">
    <location>
        <begin position="150"/>
        <end position="198"/>
    </location>
</feature>
<organism evidence="2 3">
    <name type="scientific">Clathrus columnatus</name>
    <dbReference type="NCBI Taxonomy" id="1419009"/>
    <lineage>
        <taxon>Eukaryota</taxon>
        <taxon>Fungi</taxon>
        <taxon>Dikarya</taxon>
        <taxon>Basidiomycota</taxon>
        <taxon>Agaricomycotina</taxon>
        <taxon>Agaricomycetes</taxon>
        <taxon>Phallomycetidae</taxon>
        <taxon>Phallales</taxon>
        <taxon>Clathraceae</taxon>
        <taxon>Clathrus</taxon>
    </lineage>
</organism>
<dbReference type="SUPFAM" id="SSF55729">
    <property type="entry name" value="Acyl-CoA N-acyltransferases (Nat)"/>
    <property type="match status" value="1"/>
</dbReference>
<proteinExistence type="predicted"/>
<accession>A0AAV5A000</accession>
<dbReference type="InterPro" id="IPR016181">
    <property type="entry name" value="Acyl_CoA_acyltransferase"/>
</dbReference>
<protein>
    <recommendedName>
        <fullName evidence="1">N-acetyltransferase domain-containing protein</fullName>
    </recommendedName>
</protein>
<evidence type="ECO:0000313" key="2">
    <source>
        <dbReference type="EMBL" id="GJJ06604.1"/>
    </source>
</evidence>
<dbReference type="CDD" id="cd04301">
    <property type="entry name" value="NAT_SF"/>
    <property type="match status" value="1"/>
</dbReference>
<dbReference type="InterPro" id="IPR000182">
    <property type="entry name" value="GNAT_dom"/>
</dbReference>
<name>A0AAV5A000_9AGAM</name>
<dbReference type="Gene3D" id="3.40.630.30">
    <property type="match status" value="1"/>
</dbReference>
<dbReference type="Pfam" id="PF13508">
    <property type="entry name" value="Acetyltransf_7"/>
    <property type="match status" value="1"/>
</dbReference>
<evidence type="ECO:0000259" key="1">
    <source>
        <dbReference type="Pfam" id="PF13508"/>
    </source>
</evidence>
<dbReference type="InterPro" id="IPR052523">
    <property type="entry name" value="Trichothecene_AcTrans"/>
</dbReference>
<keyword evidence="3" id="KW-1185">Reference proteome</keyword>